<protein>
    <submittedName>
        <fullName evidence="2">Uncharacterized protein</fullName>
    </submittedName>
</protein>
<feature type="compositionally biased region" description="Low complexity" evidence="1">
    <location>
        <begin position="45"/>
        <end position="55"/>
    </location>
</feature>
<comment type="caution">
    <text evidence="2">The sequence shown here is derived from an EMBL/GenBank/DDBJ whole genome shotgun (WGS) entry which is preliminary data.</text>
</comment>
<feature type="compositionally biased region" description="Pro residues" evidence="1">
    <location>
        <begin position="79"/>
        <end position="89"/>
    </location>
</feature>
<accession>A0A1V4IHI3</accession>
<feature type="region of interest" description="Disordered" evidence="1">
    <location>
        <begin position="33"/>
        <end position="97"/>
    </location>
</feature>
<proteinExistence type="predicted"/>
<gene>
    <name evidence="2" type="ORF">CLCHR_35440</name>
</gene>
<sequence length="356" mass="41063">MLDDKDLTYEDNMNFEKFEFTADIPDIKIGDRSPFPPFLGGGGNFPPQGNYPPNFDISDSDSHSSPNFNYPGGGKFNPPGMPKSPPPNYTPRKNDTGVQKLGYSDGVGVKAVSQNSIRFCLFKYTYIWQTNGRSYWAFLLNVDRQSVSGFRWFGRNWVYFGLDLRRIDSFVCYRSSNEKCEECTTLRRGNMLLDNTKAYFINGTRDVYTQTLASLDIPEFKEDFITETVAYLDDNKVDSEMPCVKARNINYRLTLEVSYPSTYDDDLKNIINKFANESYEDSFNLRCDLTDANPLETFNSTLTLAPDILKSFSDSFNLKLRSLDSTIDDWNNIAYSIRTEKIYNNWKPYFYNDSLY</sequence>
<dbReference type="EMBL" id="MZGT01000054">
    <property type="protein sequence ID" value="OPJ59310.1"/>
    <property type="molecule type" value="Genomic_DNA"/>
</dbReference>
<keyword evidence="3" id="KW-1185">Reference proteome</keyword>
<dbReference type="STRING" id="225345.CLCHR_35440"/>
<evidence type="ECO:0000313" key="2">
    <source>
        <dbReference type="EMBL" id="OPJ59310.1"/>
    </source>
</evidence>
<name>A0A1V4IHI3_9CLOT</name>
<organism evidence="2 3">
    <name type="scientific">Clostridium chromiireducens</name>
    <dbReference type="NCBI Taxonomy" id="225345"/>
    <lineage>
        <taxon>Bacteria</taxon>
        <taxon>Bacillati</taxon>
        <taxon>Bacillota</taxon>
        <taxon>Clostridia</taxon>
        <taxon>Eubacteriales</taxon>
        <taxon>Clostridiaceae</taxon>
        <taxon>Clostridium</taxon>
    </lineage>
</organism>
<reference evidence="2 3" key="1">
    <citation type="submission" date="2017-03" db="EMBL/GenBank/DDBJ databases">
        <title>Genome sequence of Clostridium chromiireducens DSM 23318.</title>
        <authorList>
            <person name="Poehlein A."/>
            <person name="Daniel R."/>
        </authorList>
    </citation>
    <scope>NUCLEOTIDE SEQUENCE [LARGE SCALE GENOMIC DNA]</scope>
    <source>
        <strain evidence="2 3">DSM 23318</strain>
    </source>
</reference>
<dbReference type="RefSeq" id="WP_079441214.1">
    <property type="nucleotide sequence ID" value="NZ_MZGT01000054.1"/>
</dbReference>
<dbReference type="AlphaFoldDB" id="A0A1V4IHI3"/>
<dbReference type="Proteomes" id="UP000191056">
    <property type="component" value="Unassembled WGS sequence"/>
</dbReference>
<dbReference type="OrthoDB" id="2068061at2"/>
<evidence type="ECO:0000256" key="1">
    <source>
        <dbReference type="SAM" id="MobiDB-lite"/>
    </source>
</evidence>
<evidence type="ECO:0000313" key="3">
    <source>
        <dbReference type="Proteomes" id="UP000191056"/>
    </source>
</evidence>